<dbReference type="InterPro" id="IPR011990">
    <property type="entry name" value="TPR-like_helical_dom_sf"/>
</dbReference>
<keyword evidence="2" id="KW-0732">Signal</keyword>
<feature type="compositionally biased region" description="Low complexity" evidence="1">
    <location>
        <begin position="41"/>
        <end position="57"/>
    </location>
</feature>
<feature type="chain" id="PRO_5021720972" description="TPR repeat protein" evidence="2">
    <location>
        <begin position="35"/>
        <end position="293"/>
    </location>
</feature>
<accession>A0A560HTP4</accession>
<gene>
    <name evidence="3" type="ORF">FBZ92_12489</name>
</gene>
<protein>
    <recommendedName>
        <fullName evidence="5">TPR repeat protein</fullName>
    </recommendedName>
</protein>
<dbReference type="Gene3D" id="1.25.40.10">
    <property type="entry name" value="Tetratricopeptide repeat domain"/>
    <property type="match status" value="2"/>
</dbReference>
<evidence type="ECO:0000256" key="2">
    <source>
        <dbReference type="SAM" id="SignalP"/>
    </source>
</evidence>
<name>A0A560HTP4_9PROT</name>
<sequence length="293" mass="30480">MGNSRVEWPRASRALIVAAWAAAGLTIAMAPAGAATIQADTPPTSSSPAAQPAATSTLDQGIAAFEAGKETEAVALLTPLAEKGDAEAQTYLGWIYEEPPVKVEPASGQGAPPPFLHDNAKARAWYEKAAAQGQAHALNNLGSLYFLGRGVPKDPAKGLALFKRAATNGDLQAQKNLAGIYSLGIGTLKDPKEAATWATAAAQQGDKDALYHLSTLYDAGEGVPKDGVAAYILLDLSHNTDPDAAALRARLEQRLSADERQSAHAMAADWHAGTPLPLPLPLQAHGLLKPAVH</sequence>
<evidence type="ECO:0000313" key="3">
    <source>
        <dbReference type="EMBL" id="TWB49983.1"/>
    </source>
</evidence>
<dbReference type="SMART" id="SM00671">
    <property type="entry name" value="SEL1"/>
    <property type="match status" value="4"/>
</dbReference>
<evidence type="ECO:0000313" key="4">
    <source>
        <dbReference type="Proteomes" id="UP000318050"/>
    </source>
</evidence>
<dbReference type="AlphaFoldDB" id="A0A560HTP4"/>
<dbReference type="EMBL" id="VITT01000024">
    <property type="protein sequence ID" value="TWB49983.1"/>
    <property type="molecule type" value="Genomic_DNA"/>
</dbReference>
<dbReference type="PANTHER" id="PTHR11102">
    <property type="entry name" value="SEL-1-LIKE PROTEIN"/>
    <property type="match status" value="1"/>
</dbReference>
<dbReference type="InterPro" id="IPR050767">
    <property type="entry name" value="Sel1_AlgK"/>
</dbReference>
<dbReference type="InterPro" id="IPR006597">
    <property type="entry name" value="Sel1-like"/>
</dbReference>
<comment type="caution">
    <text evidence="3">The sequence shown here is derived from an EMBL/GenBank/DDBJ whole genome shotgun (WGS) entry which is preliminary data.</text>
</comment>
<proteinExistence type="predicted"/>
<organism evidence="3 4">
    <name type="scientific">Nitrospirillum amazonense</name>
    <dbReference type="NCBI Taxonomy" id="28077"/>
    <lineage>
        <taxon>Bacteria</taxon>
        <taxon>Pseudomonadati</taxon>
        <taxon>Pseudomonadota</taxon>
        <taxon>Alphaproteobacteria</taxon>
        <taxon>Rhodospirillales</taxon>
        <taxon>Azospirillaceae</taxon>
        <taxon>Nitrospirillum</taxon>
    </lineage>
</organism>
<feature type="signal peptide" evidence="2">
    <location>
        <begin position="1"/>
        <end position="34"/>
    </location>
</feature>
<dbReference type="SUPFAM" id="SSF81901">
    <property type="entry name" value="HCP-like"/>
    <property type="match status" value="1"/>
</dbReference>
<dbReference type="PANTHER" id="PTHR11102:SF160">
    <property type="entry name" value="ERAD-ASSOCIATED E3 UBIQUITIN-PROTEIN LIGASE COMPONENT HRD3"/>
    <property type="match status" value="1"/>
</dbReference>
<feature type="region of interest" description="Disordered" evidence="1">
    <location>
        <begin position="38"/>
        <end position="57"/>
    </location>
</feature>
<dbReference type="Pfam" id="PF08238">
    <property type="entry name" value="Sel1"/>
    <property type="match status" value="5"/>
</dbReference>
<evidence type="ECO:0008006" key="5">
    <source>
        <dbReference type="Google" id="ProtNLM"/>
    </source>
</evidence>
<dbReference type="Proteomes" id="UP000318050">
    <property type="component" value="Unassembled WGS sequence"/>
</dbReference>
<reference evidence="3 4" key="1">
    <citation type="submission" date="2019-06" db="EMBL/GenBank/DDBJ databases">
        <title>Genomic Encyclopedia of Type Strains, Phase IV (KMG-V): Genome sequencing to study the core and pangenomes of soil and plant-associated prokaryotes.</title>
        <authorList>
            <person name="Whitman W."/>
        </authorList>
    </citation>
    <scope>NUCLEOTIDE SEQUENCE [LARGE SCALE GENOMIC DNA]</scope>
    <source>
        <strain evidence="3 4">BR 11140</strain>
    </source>
</reference>
<evidence type="ECO:0000256" key="1">
    <source>
        <dbReference type="SAM" id="MobiDB-lite"/>
    </source>
</evidence>
<dbReference type="OrthoDB" id="7365010at2"/>